<dbReference type="Proteomes" id="UP001155240">
    <property type="component" value="Unassembled WGS sequence"/>
</dbReference>
<accession>A0A9X2ITA8</accession>
<feature type="domain" description="DUF6286" evidence="2">
    <location>
        <begin position="51"/>
        <end position="153"/>
    </location>
</feature>
<keyword evidence="4" id="KW-1185">Reference proteome</keyword>
<feature type="transmembrane region" description="Helical" evidence="1">
    <location>
        <begin position="39"/>
        <end position="59"/>
    </location>
</feature>
<keyword evidence="1" id="KW-0812">Transmembrane</keyword>
<dbReference type="Pfam" id="PF19803">
    <property type="entry name" value="DUF6286"/>
    <property type="match status" value="1"/>
</dbReference>
<name>A0A9X2ITA8_9MICO</name>
<reference evidence="3" key="1">
    <citation type="submission" date="2022-06" db="EMBL/GenBank/DDBJ databases">
        <title>Whole genome shotgun sequencing (WGS) of Rathayibacter sp. ZW T2_19, isolated from stored onions (Allium cepa).</title>
        <authorList>
            <person name="Stoll D.A."/>
            <person name="Huch M."/>
        </authorList>
    </citation>
    <scope>NUCLEOTIDE SEQUENCE</scope>
    <source>
        <strain evidence="3">ZW T2_19</strain>
    </source>
</reference>
<evidence type="ECO:0000313" key="4">
    <source>
        <dbReference type="Proteomes" id="UP001155240"/>
    </source>
</evidence>
<proteinExistence type="predicted"/>
<organism evidence="3 4">
    <name type="scientific">Rathayibacter rubneri</name>
    <dbReference type="NCBI Taxonomy" id="2950106"/>
    <lineage>
        <taxon>Bacteria</taxon>
        <taxon>Bacillati</taxon>
        <taxon>Actinomycetota</taxon>
        <taxon>Actinomycetes</taxon>
        <taxon>Micrococcales</taxon>
        <taxon>Microbacteriaceae</taxon>
        <taxon>Rathayibacter</taxon>
    </lineage>
</organism>
<sequence length="160" mass="16046">MLFAWLGTEAVLAVLGQPALLVAPQDGAAALLGAAGAPIALTAAAGAVLAVIGLVLLVLSVAPGRRGRRSAGIDRTAVVVDDRVIAQSVARAAAYAGGIDPDQVQVSVGRRRVGVVVQRTSGISTDAASIREAVDAELSGYDVSPALTGRVRLSETGSVR</sequence>
<dbReference type="RefSeq" id="WP_251945552.1">
    <property type="nucleotide sequence ID" value="NZ_JAMRYM010000038.1"/>
</dbReference>
<dbReference type="EMBL" id="JAMRYM010000038">
    <property type="protein sequence ID" value="MCM6762792.1"/>
    <property type="molecule type" value="Genomic_DNA"/>
</dbReference>
<evidence type="ECO:0000259" key="2">
    <source>
        <dbReference type="Pfam" id="PF19803"/>
    </source>
</evidence>
<evidence type="ECO:0000256" key="1">
    <source>
        <dbReference type="SAM" id="Phobius"/>
    </source>
</evidence>
<keyword evidence="1" id="KW-1133">Transmembrane helix</keyword>
<gene>
    <name evidence="3" type="ORF">NB037_10230</name>
</gene>
<protein>
    <submittedName>
        <fullName evidence="3">DUF6286 domain-containing protein</fullName>
    </submittedName>
</protein>
<keyword evidence="1" id="KW-0472">Membrane</keyword>
<comment type="caution">
    <text evidence="3">The sequence shown here is derived from an EMBL/GenBank/DDBJ whole genome shotgun (WGS) entry which is preliminary data.</text>
</comment>
<dbReference type="InterPro" id="IPR046253">
    <property type="entry name" value="DUF6286"/>
</dbReference>
<evidence type="ECO:0000313" key="3">
    <source>
        <dbReference type="EMBL" id="MCM6762792.1"/>
    </source>
</evidence>
<dbReference type="AlphaFoldDB" id="A0A9X2ITA8"/>